<dbReference type="EMBL" id="FMZH01000001">
    <property type="protein sequence ID" value="SDC23575.1"/>
    <property type="molecule type" value="Genomic_DNA"/>
</dbReference>
<dbReference type="GO" id="GO:0004519">
    <property type="term" value="F:endonuclease activity"/>
    <property type="evidence" value="ECO:0007669"/>
    <property type="project" value="UniProtKB-KW"/>
</dbReference>
<proteinExistence type="predicted"/>
<dbReference type="InterPro" id="IPR003615">
    <property type="entry name" value="HNH_nuc"/>
</dbReference>
<protein>
    <submittedName>
        <fullName evidence="2">HNH endonuclease</fullName>
    </submittedName>
</protein>
<keyword evidence="2" id="KW-0255">Endonuclease</keyword>
<keyword evidence="3" id="KW-1185">Reference proteome</keyword>
<dbReference type="AlphaFoldDB" id="A0A1G6JYU1"/>
<gene>
    <name evidence="2" type="ORF">SAMN04488024_101591</name>
</gene>
<dbReference type="STRING" id="390242.SAMN04488024_101591"/>
<dbReference type="Proteomes" id="UP000199455">
    <property type="component" value="Unassembled WGS sequence"/>
</dbReference>
<evidence type="ECO:0000313" key="2">
    <source>
        <dbReference type="EMBL" id="SDC23575.1"/>
    </source>
</evidence>
<name>A0A1G6JYU1_9SPHI</name>
<evidence type="ECO:0000313" key="3">
    <source>
        <dbReference type="Proteomes" id="UP000199455"/>
    </source>
</evidence>
<evidence type="ECO:0000259" key="1">
    <source>
        <dbReference type="Pfam" id="PF13395"/>
    </source>
</evidence>
<organism evidence="2 3">
    <name type="scientific">Pedobacter soli</name>
    <dbReference type="NCBI Taxonomy" id="390242"/>
    <lineage>
        <taxon>Bacteria</taxon>
        <taxon>Pseudomonadati</taxon>
        <taxon>Bacteroidota</taxon>
        <taxon>Sphingobacteriia</taxon>
        <taxon>Sphingobacteriales</taxon>
        <taxon>Sphingobacteriaceae</taxon>
        <taxon>Pedobacter</taxon>
    </lineage>
</organism>
<dbReference type="Gene3D" id="1.10.30.50">
    <property type="match status" value="1"/>
</dbReference>
<accession>A0A1G6JYU1</accession>
<reference evidence="3" key="1">
    <citation type="submission" date="2016-10" db="EMBL/GenBank/DDBJ databases">
        <authorList>
            <person name="Varghese N."/>
            <person name="Submissions S."/>
        </authorList>
    </citation>
    <scope>NUCLEOTIDE SEQUENCE [LARGE SCALE GENOMIC DNA]</scope>
    <source>
        <strain evidence="3">DSM 18609</strain>
    </source>
</reference>
<keyword evidence="2" id="KW-0540">Nuclease</keyword>
<dbReference type="RefSeq" id="WP_244154579.1">
    <property type="nucleotide sequence ID" value="NZ_FMZH01000001.1"/>
</dbReference>
<sequence>MKLPYTEHLPVNLLAACFNNTSASYKFYWFLSILSRAENGETELSKNALFADMVAQSWFTINYFKVSFGRQDKLQQASAKIKELEDLSIDAGRAYIFQKLCASENKQTIKELRYFNAEVPHRFLSPWFNANDLKTAYLKSQCFTNNCLYALHQDYIIVNPLWKDYLQQHAGILKSFCYWHLSIYLQARNPSVPDIPGKLIKSPRRKSLLAQRKKFWDIVIGEMGAVDCIYTGKKLGVGNYAVEHFLPYAFVSHDLIWNLIPACPSFNSSKSNKLPSLERYFDPYFTLHQNAIEIIQAKARVTNFFRITLRFCQTLDLIILMRKVCWSGCSQWSLLHLTMDLSSSSCECNSPIFPAMMALVLSQSEKSWSKIFPSMSDSLE</sequence>
<feature type="domain" description="HNH nuclease" evidence="1">
    <location>
        <begin position="228"/>
        <end position="275"/>
    </location>
</feature>
<dbReference type="Pfam" id="PF13395">
    <property type="entry name" value="HNH_4"/>
    <property type="match status" value="1"/>
</dbReference>
<keyword evidence="2" id="KW-0378">Hydrolase</keyword>